<reference evidence="3 4" key="1">
    <citation type="submission" date="2018-08" db="EMBL/GenBank/DDBJ databases">
        <title>Bacillus chawlae sp. nov., Bacillus glennii sp. nov., and Bacillus saganii sp. nov. Isolated from the Vehicle Assembly Building at Kennedy Space Center where the Viking Spacecraft were Assembled.</title>
        <authorList>
            <person name="Seuylemezian A."/>
            <person name="Vaishampayan P."/>
        </authorList>
    </citation>
    <scope>NUCLEOTIDE SEQUENCE [LARGE SCALE GENOMIC DNA]</scope>
    <source>
        <strain evidence="3 4">V47-23a</strain>
    </source>
</reference>
<sequence length="241" mass="25893">MEKRFALITGASGGIGRAIARKLAKQGYSLYLHYNQNSAAIQELMAELDEPGLELIPLQADLGQKDGYKKIISGIFSLHAIVLNSGNSYFGLISDMKEEKIEQMIQLHTTSPFMLTQALLPKLYGQKDAGIVAVSSIWGQTGASCEALYSMLKGGQNAFVKALSKEVALSGIRVNAIAPGAIATAMLEGFTEDDLEYIREAIPLGRTGRPEEAANAVSFLLSPESSYITGQILAVNGGWYT</sequence>
<protein>
    <submittedName>
        <fullName evidence="3">SDR family oxidoreductase</fullName>
    </submittedName>
</protein>
<dbReference type="SUPFAM" id="SSF51735">
    <property type="entry name" value="NAD(P)-binding Rossmann-fold domains"/>
    <property type="match status" value="1"/>
</dbReference>
<dbReference type="PANTHER" id="PTHR42879:SF2">
    <property type="entry name" value="3-OXOACYL-[ACYL-CARRIER-PROTEIN] REDUCTASE FABG"/>
    <property type="match status" value="1"/>
</dbReference>
<dbReference type="EMBL" id="QVTE01000005">
    <property type="protein sequence ID" value="RFU71351.1"/>
    <property type="molecule type" value="Genomic_DNA"/>
</dbReference>
<dbReference type="RefSeq" id="WP_117325032.1">
    <property type="nucleotide sequence ID" value="NZ_QVTE01000005.1"/>
</dbReference>
<evidence type="ECO:0000256" key="2">
    <source>
        <dbReference type="ARBA" id="ARBA00023002"/>
    </source>
</evidence>
<evidence type="ECO:0000313" key="4">
    <source>
        <dbReference type="Proteomes" id="UP000264541"/>
    </source>
</evidence>
<dbReference type="Gene3D" id="3.40.50.720">
    <property type="entry name" value="NAD(P)-binding Rossmann-like Domain"/>
    <property type="match status" value="1"/>
</dbReference>
<accession>A0A372LT12</accession>
<keyword evidence="4" id="KW-1185">Reference proteome</keyword>
<organism evidence="3 4">
    <name type="scientific">Peribacillus saganii</name>
    <dbReference type="NCBI Taxonomy" id="2303992"/>
    <lineage>
        <taxon>Bacteria</taxon>
        <taxon>Bacillati</taxon>
        <taxon>Bacillota</taxon>
        <taxon>Bacilli</taxon>
        <taxon>Bacillales</taxon>
        <taxon>Bacillaceae</taxon>
        <taxon>Peribacillus</taxon>
    </lineage>
</organism>
<keyword evidence="2" id="KW-0560">Oxidoreductase</keyword>
<dbReference type="InterPro" id="IPR050259">
    <property type="entry name" value="SDR"/>
</dbReference>
<name>A0A372LT12_9BACI</name>
<dbReference type="InterPro" id="IPR002347">
    <property type="entry name" value="SDR_fam"/>
</dbReference>
<proteinExistence type="inferred from homology"/>
<comment type="similarity">
    <text evidence="1">Belongs to the short-chain dehydrogenases/reductases (SDR) family.</text>
</comment>
<dbReference type="OrthoDB" id="9803333at2"/>
<evidence type="ECO:0000256" key="1">
    <source>
        <dbReference type="ARBA" id="ARBA00006484"/>
    </source>
</evidence>
<dbReference type="PRINTS" id="PR00081">
    <property type="entry name" value="GDHRDH"/>
</dbReference>
<dbReference type="AlphaFoldDB" id="A0A372LT12"/>
<dbReference type="FunFam" id="3.40.50.720:FF:000173">
    <property type="entry name" value="3-oxoacyl-[acyl-carrier protein] reductase"/>
    <property type="match status" value="1"/>
</dbReference>
<dbReference type="NCBIfam" id="NF047420">
    <property type="entry name" value="EF_P_mod_YmfI"/>
    <property type="match status" value="1"/>
</dbReference>
<comment type="caution">
    <text evidence="3">The sequence shown here is derived from an EMBL/GenBank/DDBJ whole genome shotgun (WGS) entry which is preliminary data.</text>
</comment>
<dbReference type="CDD" id="cd05233">
    <property type="entry name" value="SDR_c"/>
    <property type="match status" value="1"/>
</dbReference>
<gene>
    <name evidence="3" type="ORF">D0469_02240</name>
</gene>
<evidence type="ECO:0000313" key="3">
    <source>
        <dbReference type="EMBL" id="RFU71351.1"/>
    </source>
</evidence>
<dbReference type="Pfam" id="PF13561">
    <property type="entry name" value="adh_short_C2"/>
    <property type="match status" value="1"/>
</dbReference>
<dbReference type="InterPro" id="IPR036291">
    <property type="entry name" value="NAD(P)-bd_dom_sf"/>
</dbReference>
<dbReference type="GO" id="GO:0016491">
    <property type="term" value="F:oxidoreductase activity"/>
    <property type="evidence" value="ECO:0007669"/>
    <property type="project" value="UniProtKB-KW"/>
</dbReference>
<dbReference type="PANTHER" id="PTHR42879">
    <property type="entry name" value="3-OXOACYL-(ACYL-CARRIER-PROTEIN) REDUCTASE"/>
    <property type="match status" value="1"/>
</dbReference>
<dbReference type="Proteomes" id="UP000264541">
    <property type="component" value="Unassembled WGS sequence"/>
</dbReference>